<keyword evidence="5" id="KW-0406">Ion transport</keyword>
<dbReference type="RefSeq" id="WP_009119804.1">
    <property type="nucleotide sequence ID" value="NZ_JH164926.1"/>
</dbReference>
<keyword evidence="3" id="KW-1134">Transmembrane beta strand</keyword>
<dbReference type="GO" id="GO:0006811">
    <property type="term" value="P:monoatomic ion transport"/>
    <property type="evidence" value="ECO:0007669"/>
    <property type="project" value="UniProtKB-KW"/>
</dbReference>
<keyword evidence="13" id="KW-1185">Reference proteome</keyword>
<evidence type="ECO:0000259" key="10">
    <source>
        <dbReference type="Pfam" id="PF08479"/>
    </source>
</evidence>
<name>G4CKH8_9NEIS</name>
<keyword evidence="7" id="KW-0998">Cell outer membrane</keyword>
<reference evidence="12 13" key="1">
    <citation type="submission" date="2011-05" db="EMBL/GenBank/DDBJ databases">
        <authorList>
            <person name="Muzny D."/>
            <person name="Qin X."/>
            <person name="Deng J."/>
            <person name="Jiang H."/>
            <person name="Liu Y."/>
            <person name="Qu J."/>
            <person name="Song X.-Z."/>
            <person name="Zhang L."/>
            <person name="Thornton R."/>
            <person name="Coyle M."/>
            <person name="Francisco L."/>
            <person name="Jackson L."/>
            <person name="Javaid M."/>
            <person name="Korchina V."/>
            <person name="Kovar C."/>
            <person name="Mata R."/>
            <person name="Mathew T."/>
            <person name="Ngo R."/>
            <person name="Nguyen L."/>
            <person name="Nguyen N."/>
            <person name="Okwuonu G."/>
            <person name="Ongeri F."/>
            <person name="Pham C."/>
            <person name="Simmons D."/>
            <person name="Wilczek-Boney K."/>
            <person name="Hale W."/>
            <person name="Jakkamsetti A."/>
            <person name="Pham P."/>
            <person name="Ruth R."/>
            <person name="San Lucas F."/>
            <person name="Warren J."/>
            <person name="Zhang J."/>
            <person name="Zhao Z."/>
            <person name="Zhou C."/>
            <person name="Zhu D."/>
            <person name="Lee S."/>
            <person name="Bess C."/>
            <person name="Blankenburg K."/>
            <person name="Forbes L."/>
            <person name="Fu Q."/>
            <person name="Gubbala S."/>
            <person name="Hirani K."/>
            <person name="Jayaseelan J.C."/>
            <person name="Lara F."/>
            <person name="Munidasa M."/>
            <person name="Palculict T."/>
            <person name="Patil S."/>
            <person name="Pu L.-L."/>
            <person name="Saada N."/>
            <person name="Tang L."/>
            <person name="Weissenberger G."/>
            <person name="Zhu Y."/>
            <person name="Hemphill L."/>
            <person name="Shang Y."/>
            <person name="Youmans B."/>
            <person name="Ayvaz T."/>
            <person name="Ross M."/>
            <person name="Santibanez J."/>
            <person name="Aqrawi P."/>
            <person name="Gross S."/>
            <person name="Joshi V."/>
            <person name="Fowler G."/>
            <person name="Nazareth L."/>
            <person name="Reid J."/>
            <person name="Worley K."/>
            <person name="Petrosino J."/>
            <person name="Highlander S."/>
            <person name="Gibbs R."/>
        </authorList>
    </citation>
    <scope>NUCLEOTIDE SEQUENCE [LARGE SCALE GENOMIC DNA]</scope>
    <source>
        <strain evidence="12 13">871</strain>
    </source>
</reference>
<keyword evidence="5" id="KW-0813">Transport</keyword>
<proteinExistence type="inferred from homology"/>
<comment type="caution">
    <text evidence="12">The sequence shown here is derived from an EMBL/GenBank/DDBJ whole genome shotgun (WGS) entry which is preliminary data.</text>
</comment>
<evidence type="ECO:0000256" key="5">
    <source>
        <dbReference type="ARBA" id="ARBA00023065"/>
    </source>
</evidence>
<evidence type="ECO:0000313" key="13">
    <source>
        <dbReference type="Proteomes" id="UP000003019"/>
    </source>
</evidence>
<dbReference type="PIRSF" id="PIRSF029745">
    <property type="entry name" value="FhaC"/>
    <property type="match status" value="1"/>
</dbReference>
<protein>
    <submittedName>
        <fullName evidence="12">ShlB family hemolysin secretion/activation protein</fullName>
    </submittedName>
</protein>
<comment type="subcellular location">
    <subcellularLocation>
        <location evidence="1">Cell outer membrane</location>
    </subcellularLocation>
</comment>
<dbReference type="InterPro" id="IPR027282">
    <property type="entry name" value="TPS"/>
</dbReference>
<dbReference type="EMBL" id="AGAY01000073">
    <property type="protein sequence ID" value="EGY51654.1"/>
    <property type="molecule type" value="Genomic_DNA"/>
</dbReference>
<feature type="signal peptide" evidence="8">
    <location>
        <begin position="1"/>
        <end position="25"/>
    </location>
</feature>
<keyword evidence="6" id="KW-0472">Membrane</keyword>
<dbReference type="GO" id="GO:0046819">
    <property type="term" value="P:protein secretion by the type V secretion system"/>
    <property type="evidence" value="ECO:0007669"/>
    <property type="project" value="TreeGrafter"/>
</dbReference>
<dbReference type="Proteomes" id="UP000003019">
    <property type="component" value="Unassembled WGS sequence"/>
</dbReference>
<dbReference type="OrthoDB" id="290122at2"/>
<dbReference type="InterPro" id="IPR005565">
    <property type="entry name" value="Hemolysn_activator_HlyB_C"/>
</dbReference>
<evidence type="ECO:0000259" key="11">
    <source>
        <dbReference type="Pfam" id="PF17287"/>
    </source>
</evidence>
<keyword evidence="4" id="KW-0812">Transmembrane</keyword>
<dbReference type="Pfam" id="PF03865">
    <property type="entry name" value="ShlB"/>
    <property type="match status" value="1"/>
</dbReference>
<dbReference type="Gene3D" id="2.40.160.50">
    <property type="entry name" value="membrane protein fhac: a member of the omp85/tpsb transporter family"/>
    <property type="match status" value="1"/>
</dbReference>
<dbReference type="STRING" id="1032488.HMPREF9371_2118"/>
<sequence>MKYFSFDQKACFFALSVLSTPSILAAPFSQDVIDRSVQQQAQQNLLQQQQQQKLQQQQQHLQDVFLDAVPNSQVQSGITQSAVGDEVCFPIQQISLVGESAAKFQFALDSALRLINFQPGICLDAQDINQIMTFTQNAAIGKGYTTTRILAAPQDLTSGKLELTVIVGKIGRIRVELANKNATHAERIVAFQNEFPTTSGDILNLRDLEQGLENLKRIPTAEADIRIEPGSQPHESDVVIVWRQRALPLRLSLGLDDSGSKSTGKYQGNVALSLDNPLGLSDLLYASYGHDLGHKSTLTDYNGTSTDSGTHNYALHYSVPFGNWLWAINHNYHRYHQAVAGLSENYDYNGKSRNVDIGFTRLLYRDARRKTHLGMKIWWRESQSFVNDAEIEVQRRRTAGWSASLSHKEYLGNAILNLVVNYKRGTGMQGALPAPEEKFGEGTSRMKIISGSADLNLPFLLGRQAFSYDTSIHAQWNKSTLTPQDKMAIGGRYTVRGFDGELSLSAERGWYWQNTLAWHYRDGHQIYIGTDVGHVSGLSAERLFGQTLAGGVLGLKGQFNLGGNLYYDMFTGRPFHKPTYFPAKNLIFGFNLNYSF</sequence>
<feature type="domain" description="Haemolysin activator HlyB C-terminal" evidence="9">
    <location>
        <begin position="235"/>
        <end position="557"/>
    </location>
</feature>
<organism evidence="12 13">
    <name type="scientific">Neisseria shayeganii 871</name>
    <dbReference type="NCBI Taxonomy" id="1032488"/>
    <lineage>
        <taxon>Bacteria</taxon>
        <taxon>Pseudomonadati</taxon>
        <taxon>Pseudomonadota</taxon>
        <taxon>Betaproteobacteria</taxon>
        <taxon>Neisseriales</taxon>
        <taxon>Neisseriaceae</taxon>
        <taxon>Neisseria</taxon>
    </lineage>
</organism>
<keyword evidence="8" id="KW-0732">Signal</keyword>
<dbReference type="HOGENOM" id="CLU_020581_2_0_4"/>
<accession>G4CKH8</accession>
<evidence type="ECO:0000256" key="7">
    <source>
        <dbReference type="ARBA" id="ARBA00023237"/>
    </source>
</evidence>
<evidence type="ECO:0000256" key="2">
    <source>
        <dbReference type="ARBA" id="ARBA00009055"/>
    </source>
</evidence>
<comment type="similarity">
    <text evidence="2">Belongs to the TPS (TC 1.B.20) family.</text>
</comment>
<evidence type="ECO:0000256" key="8">
    <source>
        <dbReference type="SAM" id="SignalP"/>
    </source>
</evidence>
<dbReference type="GO" id="GO:0008320">
    <property type="term" value="F:protein transmembrane transporter activity"/>
    <property type="evidence" value="ECO:0007669"/>
    <property type="project" value="TreeGrafter"/>
</dbReference>
<dbReference type="Pfam" id="PF08479">
    <property type="entry name" value="POTRA_2"/>
    <property type="match status" value="1"/>
</dbReference>
<evidence type="ECO:0000259" key="9">
    <source>
        <dbReference type="Pfam" id="PF03865"/>
    </source>
</evidence>
<feature type="domain" description="Polypeptide-transport-associated ShlB-type" evidence="10">
    <location>
        <begin position="89"/>
        <end position="168"/>
    </location>
</feature>
<dbReference type="Pfam" id="PF17287">
    <property type="entry name" value="POTRA_3"/>
    <property type="match status" value="1"/>
</dbReference>
<dbReference type="GO" id="GO:0009279">
    <property type="term" value="C:cell outer membrane"/>
    <property type="evidence" value="ECO:0007669"/>
    <property type="project" value="UniProtKB-SubCell"/>
</dbReference>
<feature type="domain" description="ShlB POTRA" evidence="11">
    <location>
        <begin position="177"/>
        <end position="229"/>
    </location>
</feature>
<dbReference type="PANTHER" id="PTHR34597">
    <property type="entry name" value="SLR1661 PROTEIN"/>
    <property type="match status" value="1"/>
</dbReference>
<evidence type="ECO:0000256" key="1">
    <source>
        <dbReference type="ARBA" id="ARBA00004442"/>
    </source>
</evidence>
<evidence type="ECO:0000256" key="4">
    <source>
        <dbReference type="ARBA" id="ARBA00022692"/>
    </source>
</evidence>
<dbReference type="FunFam" id="2.40.160.50:FF:000009">
    <property type="entry name" value="Putative hemolysin activator protein"/>
    <property type="match status" value="1"/>
</dbReference>
<dbReference type="PATRIC" id="fig|1032488.3.peg.2008"/>
<dbReference type="InterPro" id="IPR035251">
    <property type="entry name" value="ShlB_POTRA"/>
</dbReference>
<dbReference type="Gene3D" id="3.10.20.310">
    <property type="entry name" value="membrane protein fhac"/>
    <property type="match status" value="1"/>
</dbReference>
<evidence type="ECO:0000256" key="3">
    <source>
        <dbReference type="ARBA" id="ARBA00022452"/>
    </source>
</evidence>
<evidence type="ECO:0000256" key="6">
    <source>
        <dbReference type="ARBA" id="ARBA00023136"/>
    </source>
</evidence>
<feature type="chain" id="PRO_5003462093" evidence="8">
    <location>
        <begin position="26"/>
        <end position="596"/>
    </location>
</feature>
<evidence type="ECO:0000313" key="12">
    <source>
        <dbReference type="EMBL" id="EGY51654.1"/>
    </source>
</evidence>
<dbReference type="GO" id="GO:0098046">
    <property type="term" value="C:type V protein secretion system complex"/>
    <property type="evidence" value="ECO:0007669"/>
    <property type="project" value="TreeGrafter"/>
</dbReference>
<dbReference type="InterPro" id="IPR051544">
    <property type="entry name" value="TPS_OM_transporter"/>
</dbReference>
<dbReference type="PANTHER" id="PTHR34597:SF3">
    <property type="entry name" value="OUTER MEMBRANE TRANSPORTER CDIB"/>
    <property type="match status" value="1"/>
</dbReference>
<dbReference type="AlphaFoldDB" id="G4CKH8"/>
<gene>
    <name evidence="12" type="primary">shlB</name>
    <name evidence="12" type="ORF">HMPREF9371_2118</name>
</gene>
<dbReference type="InterPro" id="IPR013686">
    <property type="entry name" value="Polypept-transport_assoc_ShlB"/>
</dbReference>